<name>A0A9J7BPG3_9BACT</name>
<organism evidence="1 2">
    <name type="scientific">Occallatibacter riparius</name>
    <dbReference type="NCBI Taxonomy" id="1002689"/>
    <lineage>
        <taxon>Bacteria</taxon>
        <taxon>Pseudomonadati</taxon>
        <taxon>Acidobacteriota</taxon>
        <taxon>Terriglobia</taxon>
        <taxon>Terriglobales</taxon>
        <taxon>Acidobacteriaceae</taxon>
        <taxon>Occallatibacter</taxon>
    </lineage>
</organism>
<sequence length="151" mass="17161">MSGCSNLPRLIWVQGEYSQRNADGFEAEIAQPKMTRVQIEALVSGEFSPLLLAPDLVCRLNRAWAGAGQHVHMLQVEVVYAPMNCPHCGVRALYRRERRGFLQCRVFPRLGFYPWRCASCRRSALLRLRSSNQDEIAGFTPPETRQARRAA</sequence>
<evidence type="ECO:0000313" key="2">
    <source>
        <dbReference type="Proteomes" id="UP001059380"/>
    </source>
</evidence>
<dbReference type="KEGG" id="orp:MOP44_02280"/>
<evidence type="ECO:0000313" key="1">
    <source>
        <dbReference type="EMBL" id="UWZ84772.1"/>
    </source>
</evidence>
<gene>
    <name evidence="1" type="ORF">MOP44_02280</name>
</gene>
<dbReference type="AlphaFoldDB" id="A0A9J7BPG3"/>
<proteinExistence type="predicted"/>
<dbReference type="Proteomes" id="UP001059380">
    <property type="component" value="Chromosome"/>
</dbReference>
<dbReference type="RefSeq" id="WP_260794278.1">
    <property type="nucleotide sequence ID" value="NZ_CP093313.1"/>
</dbReference>
<keyword evidence="2" id="KW-1185">Reference proteome</keyword>
<dbReference type="EMBL" id="CP093313">
    <property type="protein sequence ID" value="UWZ84772.1"/>
    <property type="molecule type" value="Genomic_DNA"/>
</dbReference>
<accession>A0A9J7BPG3</accession>
<protein>
    <submittedName>
        <fullName evidence="1">Uncharacterized protein</fullName>
    </submittedName>
</protein>
<reference evidence="1" key="1">
    <citation type="submission" date="2021-04" db="EMBL/GenBank/DDBJ databases">
        <title>Phylogenetic analysis of Acidobacteriaceae.</title>
        <authorList>
            <person name="Qiu L."/>
            <person name="Zhang Q."/>
        </authorList>
    </citation>
    <scope>NUCLEOTIDE SEQUENCE</scope>
    <source>
        <strain evidence="1">DSM 25168</strain>
    </source>
</reference>